<sequence>MEAAPLIPPATPTTTAPTVRSTSPAPRRTRRTPPPSPRRRKLPVEYVGGSSPPQSYEYVACGVLYANAMGLCGVVLVALGSTLSTIAGRCGTTATDAGTVFLARGFGAVLGGALDVKLFEATAPLGRQRKVVVLAQLFLALVLGLMPGCTSVWVLHVLWGATGLGTATLDTGVQIATRDAQGPHAPAWHVYNTVAFAVAGAVVPLTLLLTENVAELYGVVVLLAVGNALALWFGPRLPGELDPSVTPAAKSPRSEGAHLDGRPALARVPSAQLLSRTNSGFSSSGKLPALPAGRDEQEWGAPEVLFGAICFWLLGGKVDATSYVTAYIQDSGIVADVLAPYAVLTLWLSLIAGRLIGLKGQMTLIDMRSATGAKRVARHLALWLCMGTLGVLFVAAAHTSKVNFWIGLAVYGFGNGPSIGYCYDQRYDLVNRISNSTVEGLVVIMMGLNVGSSLVPYTTSVIWSELGPGTLIWAMLVCVTVPLPLLYVSPWVLERRENALAASVPQPRRKPRRSRSAGSDASGLGGAGSSRDSLADFSEDDPQTGDDDDHDLPVYI</sequence>
<feature type="transmembrane region" description="Helical" evidence="2">
    <location>
        <begin position="56"/>
        <end position="79"/>
    </location>
</feature>
<dbReference type="InterPro" id="IPR036259">
    <property type="entry name" value="MFS_trans_sf"/>
</dbReference>
<evidence type="ECO:0000256" key="2">
    <source>
        <dbReference type="SAM" id="Phobius"/>
    </source>
</evidence>
<dbReference type="Proteomes" id="UP001363151">
    <property type="component" value="Unassembled WGS sequence"/>
</dbReference>
<feature type="transmembrane region" description="Helical" evidence="2">
    <location>
        <begin position="188"/>
        <end position="209"/>
    </location>
</feature>
<feature type="transmembrane region" description="Helical" evidence="2">
    <location>
        <begin position="338"/>
        <end position="358"/>
    </location>
</feature>
<keyword evidence="2" id="KW-0812">Transmembrane</keyword>
<protein>
    <recommendedName>
        <fullName evidence="5">Major facilitator superfamily (MFS) profile domain-containing protein</fullName>
    </recommendedName>
</protein>
<accession>A0ABR1G4Y8</accession>
<feature type="transmembrane region" description="Helical" evidence="2">
    <location>
        <begin position="436"/>
        <end position="458"/>
    </location>
</feature>
<feature type="compositionally biased region" description="Pro residues" evidence="1">
    <location>
        <begin position="1"/>
        <end position="11"/>
    </location>
</feature>
<feature type="transmembrane region" description="Helical" evidence="2">
    <location>
        <begin position="216"/>
        <end position="234"/>
    </location>
</feature>
<dbReference type="SUPFAM" id="SSF103473">
    <property type="entry name" value="MFS general substrate transporter"/>
    <property type="match status" value="1"/>
</dbReference>
<organism evidence="3 4">
    <name type="scientific">Aureococcus anophagefferens</name>
    <name type="common">Harmful bloom alga</name>
    <dbReference type="NCBI Taxonomy" id="44056"/>
    <lineage>
        <taxon>Eukaryota</taxon>
        <taxon>Sar</taxon>
        <taxon>Stramenopiles</taxon>
        <taxon>Ochrophyta</taxon>
        <taxon>Pelagophyceae</taxon>
        <taxon>Pelagomonadales</taxon>
        <taxon>Pelagomonadaceae</taxon>
        <taxon>Aureococcus</taxon>
    </lineage>
</organism>
<keyword evidence="2" id="KW-1133">Transmembrane helix</keyword>
<feature type="compositionally biased region" description="Low complexity" evidence="1">
    <location>
        <begin position="12"/>
        <end position="26"/>
    </location>
</feature>
<evidence type="ECO:0000256" key="1">
    <source>
        <dbReference type="SAM" id="MobiDB-lite"/>
    </source>
</evidence>
<keyword evidence="2" id="KW-0472">Membrane</keyword>
<feature type="region of interest" description="Disordered" evidence="1">
    <location>
        <begin position="1"/>
        <end position="51"/>
    </location>
</feature>
<gene>
    <name evidence="3" type="ORF">SO694_00080115</name>
</gene>
<dbReference type="EMBL" id="JBBJCI010000120">
    <property type="protein sequence ID" value="KAK7248124.1"/>
    <property type="molecule type" value="Genomic_DNA"/>
</dbReference>
<feature type="transmembrane region" description="Helical" evidence="2">
    <location>
        <begin position="379"/>
        <end position="398"/>
    </location>
</feature>
<reference evidence="3 4" key="1">
    <citation type="submission" date="2024-03" db="EMBL/GenBank/DDBJ databases">
        <title>Aureococcus anophagefferens CCMP1851 and Kratosvirus quantuckense: Draft genome of a second virus-susceptible host strain in the model system.</title>
        <authorList>
            <person name="Chase E."/>
            <person name="Truchon A.R."/>
            <person name="Schepens W."/>
            <person name="Wilhelm S.W."/>
        </authorList>
    </citation>
    <scope>NUCLEOTIDE SEQUENCE [LARGE SCALE GENOMIC DNA]</scope>
    <source>
        <strain evidence="3 4">CCMP1851</strain>
    </source>
</reference>
<feature type="transmembrane region" description="Helical" evidence="2">
    <location>
        <begin position="470"/>
        <end position="488"/>
    </location>
</feature>
<feature type="transmembrane region" description="Helical" evidence="2">
    <location>
        <begin position="137"/>
        <end position="159"/>
    </location>
</feature>
<feature type="region of interest" description="Disordered" evidence="1">
    <location>
        <begin position="502"/>
        <end position="556"/>
    </location>
</feature>
<evidence type="ECO:0000313" key="3">
    <source>
        <dbReference type="EMBL" id="KAK7248124.1"/>
    </source>
</evidence>
<evidence type="ECO:0008006" key="5">
    <source>
        <dbReference type="Google" id="ProtNLM"/>
    </source>
</evidence>
<comment type="caution">
    <text evidence="3">The sequence shown here is derived from an EMBL/GenBank/DDBJ whole genome shotgun (WGS) entry which is preliminary data.</text>
</comment>
<name>A0ABR1G4Y8_AURAN</name>
<dbReference type="Gene3D" id="1.20.1250.20">
    <property type="entry name" value="MFS general substrate transporter like domains"/>
    <property type="match status" value="1"/>
</dbReference>
<feature type="compositionally biased region" description="Basic residues" evidence="1">
    <location>
        <begin position="27"/>
        <end position="41"/>
    </location>
</feature>
<proteinExistence type="predicted"/>
<evidence type="ECO:0000313" key="4">
    <source>
        <dbReference type="Proteomes" id="UP001363151"/>
    </source>
</evidence>
<keyword evidence="4" id="KW-1185">Reference proteome</keyword>
<feature type="compositionally biased region" description="Acidic residues" evidence="1">
    <location>
        <begin position="537"/>
        <end position="550"/>
    </location>
</feature>
<feature type="transmembrane region" description="Helical" evidence="2">
    <location>
        <begin position="404"/>
        <end position="424"/>
    </location>
</feature>